<protein>
    <recommendedName>
        <fullName evidence="3">Secreted protein</fullName>
    </recommendedName>
</protein>
<keyword evidence="2" id="KW-1185">Reference proteome</keyword>
<dbReference type="EMBL" id="JAQOSQ010000004">
    <property type="protein sequence ID" value="MDJ1182761.1"/>
    <property type="molecule type" value="Genomic_DNA"/>
</dbReference>
<name>A0ABT7BUA1_9CYAN</name>
<evidence type="ECO:0008006" key="3">
    <source>
        <dbReference type="Google" id="ProtNLM"/>
    </source>
</evidence>
<comment type="caution">
    <text evidence="1">The sequence shown here is derived from an EMBL/GenBank/DDBJ whole genome shotgun (WGS) entry which is preliminary data.</text>
</comment>
<gene>
    <name evidence="1" type="ORF">PMH09_06085</name>
</gene>
<proteinExistence type="predicted"/>
<evidence type="ECO:0000313" key="1">
    <source>
        <dbReference type="EMBL" id="MDJ1182761.1"/>
    </source>
</evidence>
<sequence length="63" mass="7103">MNTGLTIFTFSTAIAALFHPLVSHGSFLMVPSASVLEHWEQERVSCNLLVMQGDRLQKVCQRR</sequence>
<evidence type="ECO:0000313" key="2">
    <source>
        <dbReference type="Proteomes" id="UP001232992"/>
    </source>
</evidence>
<dbReference type="RefSeq" id="WP_283757414.1">
    <property type="nucleotide sequence ID" value="NZ_JAQOSQ010000004.1"/>
</dbReference>
<organism evidence="1 2">
    <name type="scientific">Roseofilum casamattae BLCC-M143</name>
    <dbReference type="NCBI Taxonomy" id="3022442"/>
    <lineage>
        <taxon>Bacteria</taxon>
        <taxon>Bacillati</taxon>
        <taxon>Cyanobacteriota</taxon>
        <taxon>Cyanophyceae</taxon>
        <taxon>Desertifilales</taxon>
        <taxon>Desertifilaceae</taxon>
        <taxon>Roseofilum</taxon>
        <taxon>Roseofilum casamattae</taxon>
    </lineage>
</organism>
<reference evidence="1 2" key="1">
    <citation type="submission" date="2023-01" db="EMBL/GenBank/DDBJ databases">
        <title>Novel diversity within Roseofilum (Cyanobacteria; Desertifilaceae) from marine benthic mats with descriptions of four novel species.</title>
        <authorList>
            <person name="Wang Y."/>
            <person name="Berthold D.E."/>
            <person name="Hu J."/>
            <person name="Lefler F.W."/>
            <person name="Laughinghouse H.D. IV."/>
        </authorList>
    </citation>
    <scope>NUCLEOTIDE SEQUENCE [LARGE SCALE GENOMIC DNA]</scope>
    <source>
        <strain evidence="1 2">BLCC-M143</strain>
    </source>
</reference>
<dbReference type="Proteomes" id="UP001232992">
    <property type="component" value="Unassembled WGS sequence"/>
</dbReference>
<accession>A0ABT7BUA1</accession>